<dbReference type="NCBIfam" id="TIGR04183">
    <property type="entry name" value="Por_Secre_tail"/>
    <property type="match status" value="1"/>
</dbReference>
<reference evidence="3" key="1">
    <citation type="submission" date="2023-07" db="EMBL/GenBank/DDBJ databases">
        <authorList>
            <person name="Kim M.K."/>
        </authorList>
    </citation>
    <scope>NUCLEOTIDE SEQUENCE</scope>
    <source>
        <strain evidence="3">ASUV-10-1</strain>
    </source>
</reference>
<feature type="domain" description="Rax2-like C-terminal" evidence="2">
    <location>
        <begin position="250"/>
        <end position="394"/>
    </location>
</feature>
<gene>
    <name evidence="3" type="ORF">Q5H93_12115</name>
</gene>
<feature type="domain" description="Rax2-like C-terminal" evidence="2">
    <location>
        <begin position="465"/>
        <end position="599"/>
    </location>
</feature>
<dbReference type="InterPro" id="IPR024982">
    <property type="entry name" value="Rax2-like_C"/>
</dbReference>
<dbReference type="EMBL" id="JAUQSY010000007">
    <property type="protein sequence ID" value="MDO7875479.1"/>
    <property type="molecule type" value="Genomic_DNA"/>
</dbReference>
<feature type="chain" id="PRO_5045134028" evidence="1">
    <location>
        <begin position="21"/>
        <end position="857"/>
    </location>
</feature>
<protein>
    <submittedName>
        <fullName evidence="3">T9SS type A sorting domain-containing protein</fullName>
    </submittedName>
</protein>
<name>A0ABT9BB37_9BACT</name>
<proteinExistence type="predicted"/>
<sequence length="857" mass="86870">MKQIILYLLLLLLLATPAMAGPGPLVVSQHAAGSPLANVLNPDGTLRPGTTGSFDAGQLALCTTPDGRPAFRPAGPAGAGDEHWQGGGSRDNGTDGVICAVAVAGSTVYVGGYFRKAGNLSAPAVAKWDGSAWSSLGTGLNGRGASNFGVRALALAPNGDLYAAGNFSAADSTPVSNIARWNGSTWSALGTGLSGGQVRALALAPNGDLYAGGDFTQAGTATASGIARWNGSTWSPLGTGLSGGNIYGTGVNALAVASTGDVYAGGTFDHAGGLPANHIAQWNGTAWSSLGTGVDGYRVTTVAVAPNGDLYVGGDFALAGSTPVAMGVAKWNSTAWSALGTGLGIVDSEVQVLAIAANGDVYAGIYFPELGPSGVENQGHRVAKWNGATWSGLGTAARGAEGGVLALALDASANLYVAGNFIMFGRMPNNRIVRWSITDSNWNSLGSVSPLGLYGQGGLAWTVVVAPNGDVYAGGYFTQAGNTPVSNIARWNGTAWSSLGTGLNGVVAALAIAPNGDVYAGGTFTQAGGSAVSNVARWDGTTWHPLGAGLNQHVLVLAVTPNGQVYASGRFNSTGTTPINGIAKWDGSTWSSVGPGTSDTAVALAVAPNGDVYAGGFIQGSNVARWDGVAWSTINTPARNANIKALALVANGDMYISSYSSLGLGPPLSTIYKWNGTTWSTLATNFTAYVYNMTIAANGDLYAAGGFHRIESLATKNVARWDGTTWRSLGTGINGEVYSVATGPAGQVYVGGRFSAVGDDSKEMISFGIYGATALTAQAPAAAAPLAVFPNPAHATVTVRLPTGAAPQPLQLTDELGRTVRHYPAPATPNAVLDLHGLPAGVYLVRSGHYSQRLVVE</sequence>
<dbReference type="RefSeq" id="WP_305006789.1">
    <property type="nucleotide sequence ID" value="NZ_JAUQSY010000007.1"/>
</dbReference>
<keyword evidence="4" id="KW-1185">Reference proteome</keyword>
<keyword evidence="1" id="KW-0732">Signal</keyword>
<evidence type="ECO:0000256" key="1">
    <source>
        <dbReference type="SAM" id="SignalP"/>
    </source>
</evidence>
<dbReference type="SUPFAM" id="SSF101898">
    <property type="entry name" value="NHL repeat"/>
    <property type="match status" value="1"/>
</dbReference>
<comment type="caution">
    <text evidence="3">The sequence shown here is derived from an EMBL/GenBank/DDBJ whole genome shotgun (WGS) entry which is preliminary data.</text>
</comment>
<feature type="signal peptide" evidence="1">
    <location>
        <begin position="1"/>
        <end position="20"/>
    </location>
</feature>
<evidence type="ECO:0000259" key="2">
    <source>
        <dbReference type="Pfam" id="PF12768"/>
    </source>
</evidence>
<evidence type="ECO:0000313" key="4">
    <source>
        <dbReference type="Proteomes" id="UP001176429"/>
    </source>
</evidence>
<organism evidence="3 4">
    <name type="scientific">Hymenobacter aranciens</name>
    <dbReference type="NCBI Taxonomy" id="3063996"/>
    <lineage>
        <taxon>Bacteria</taxon>
        <taxon>Pseudomonadati</taxon>
        <taxon>Bacteroidota</taxon>
        <taxon>Cytophagia</taxon>
        <taxon>Cytophagales</taxon>
        <taxon>Hymenobacteraceae</taxon>
        <taxon>Hymenobacter</taxon>
    </lineage>
</organism>
<dbReference type="Proteomes" id="UP001176429">
    <property type="component" value="Unassembled WGS sequence"/>
</dbReference>
<accession>A0ABT9BB37</accession>
<dbReference type="SUPFAM" id="SSF75011">
    <property type="entry name" value="3-carboxy-cis,cis-mucoante lactonizing enzyme"/>
    <property type="match status" value="1"/>
</dbReference>
<evidence type="ECO:0000313" key="3">
    <source>
        <dbReference type="EMBL" id="MDO7875479.1"/>
    </source>
</evidence>
<dbReference type="SUPFAM" id="SSF63829">
    <property type="entry name" value="Calcium-dependent phosphotriesterase"/>
    <property type="match status" value="1"/>
</dbReference>
<dbReference type="InterPro" id="IPR026444">
    <property type="entry name" value="Secre_tail"/>
</dbReference>
<dbReference type="PANTHER" id="PTHR31778">
    <property type="entry name" value="BUD SITE SELECTION PROTEIN RAX2"/>
    <property type="match status" value="1"/>
</dbReference>
<dbReference type="Pfam" id="PF12768">
    <property type="entry name" value="Rax2"/>
    <property type="match status" value="2"/>
</dbReference>
<dbReference type="PANTHER" id="PTHR31778:SF2">
    <property type="entry name" value="BUD SITE SELECTION PROTEIN RAX2"/>
    <property type="match status" value="1"/>
</dbReference>